<reference evidence="10" key="1">
    <citation type="submission" date="2019-03" db="EMBL/GenBank/DDBJ databases">
        <title>Single cell metagenomics reveals metabolic interactions within the superorganism composed of flagellate Streblomastix strix and complex community of Bacteroidetes bacteria on its surface.</title>
        <authorList>
            <person name="Treitli S.C."/>
            <person name="Kolisko M."/>
            <person name="Husnik F."/>
            <person name="Keeling P."/>
            <person name="Hampl V."/>
        </authorList>
    </citation>
    <scope>NUCLEOTIDE SEQUENCE</scope>
    <source>
        <strain evidence="10">STM</strain>
    </source>
</reference>
<dbReference type="GO" id="GO:0061711">
    <property type="term" value="F:tRNA N(6)-L-threonylcarbamoyladenine synthase activity"/>
    <property type="evidence" value="ECO:0007669"/>
    <property type="project" value="UniProtKB-EC"/>
</dbReference>
<dbReference type="PROSITE" id="PS01016">
    <property type="entry name" value="GLYCOPROTEASE"/>
    <property type="match status" value="1"/>
</dbReference>
<gene>
    <name evidence="10" type="ORF">EZS27_034221</name>
</gene>
<dbReference type="CDD" id="cd24133">
    <property type="entry name" value="ASKHA_NBD_TsaD_bac"/>
    <property type="match status" value="1"/>
</dbReference>
<comment type="catalytic activity">
    <reaction evidence="8">
        <text>L-threonylcarbamoyladenylate + adenosine(37) in tRNA = N(6)-L-threonylcarbamoyladenosine(37) in tRNA + AMP + H(+)</text>
        <dbReference type="Rhea" id="RHEA:37059"/>
        <dbReference type="Rhea" id="RHEA-COMP:10162"/>
        <dbReference type="Rhea" id="RHEA-COMP:10163"/>
        <dbReference type="ChEBI" id="CHEBI:15378"/>
        <dbReference type="ChEBI" id="CHEBI:73682"/>
        <dbReference type="ChEBI" id="CHEBI:74411"/>
        <dbReference type="ChEBI" id="CHEBI:74418"/>
        <dbReference type="ChEBI" id="CHEBI:456215"/>
        <dbReference type="EC" id="2.3.1.234"/>
    </reaction>
</comment>
<feature type="non-terminal residue" evidence="10">
    <location>
        <position position="1"/>
    </location>
</feature>
<keyword evidence="2" id="KW-0963">Cytoplasm</keyword>
<evidence type="ECO:0000256" key="3">
    <source>
        <dbReference type="ARBA" id="ARBA00022679"/>
    </source>
</evidence>
<keyword evidence="7 10" id="KW-0012">Acyltransferase</keyword>
<dbReference type="InterPro" id="IPR017860">
    <property type="entry name" value="Peptidase_M22_CS"/>
</dbReference>
<dbReference type="EMBL" id="SNRY01005304">
    <property type="protein sequence ID" value="KAA6315296.1"/>
    <property type="molecule type" value="Genomic_DNA"/>
</dbReference>
<dbReference type="InterPro" id="IPR017861">
    <property type="entry name" value="KAE1/TsaD"/>
</dbReference>
<evidence type="ECO:0000313" key="10">
    <source>
        <dbReference type="EMBL" id="KAA6315296.1"/>
    </source>
</evidence>
<organism evidence="10">
    <name type="scientific">termite gut metagenome</name>
    <dbReference type="NCBI Taxonomy" id="433724"/>
    <lineage>
        <taxon>unclassified sequences</taxon>
        <taxon>metagenomes</taxon>
        <taxon>organismal metagenomes</taxon>
    </lineage>
</organism>
<dbReference type="GO" id="GO:0002949">
    <property type="term" value="P:tRNA threonylcarbamoyladenosine modification"/>
    <property type="evidence" value="ECO:0007669"/>
    <property type="project" value="InterPro"/>
</dbReference>
<evidence type="ECO:0000256" key="2">
    <source>
        <dbReference type="ARBA" id="ARBA00022490"/>
    </source>
</evidence>
<dbReference type="NCBIfam" id="TIGR03723">
    <property type="entry name" value="T6A_TsaD_YgjD"/>
    <property type="match status" value="1"/>
</dbReference>
<evidence type="ECO:0000256" key="8">
    <source>
        <dbReference type="ARBA" id="ARBA00048117"/>
    </source>
</evidence>
<proteinExistence type="inferred from homology"/>
<dbReference type="PANTHER" id="PTHR11735">
    <property type="entry name" value="TRNA N6-ADENOSINE THREONYLCARBAMOYLTRANSFERASE"/>
    <property type="match status" value="1"/>
</dbReference>
<evidence type="ECO:0000259" key="9">
    <source>
        <dbReference type="Pfam" id="PF00814"/>
    </source>
</evidence>
<keyword evidence="3 10" id="KW-0808">Transferase</keyword>
<protein>
    <recommendedName>
        <fullName evidence="1">N(6)-L-threonylcarbamoyladenine synthase</fullName>
        <ecNumber evidence="1">2.3.1.234</ecNumber>
    </recommendedName>
</protein>
<dbReference type="InterPro" id="IPR043129">
    <property type="entry name" value="ATPase_NBD"/>
</dbReference>
<evidence type="ECO:0000256" key="1">
    <source>
        <dbReference type="ARBA" id="ARBA00012156"/>
    </source>
</evidence>
<dbReference type="PANTHER" id="PTHR11735:SF6">
    <property type="entry name" value="TRNA N6-ADENOSINE THREONYLCARBAMOYLTRANSFERASE, MITOCHONDRIAL"/>
    <property type="match status" value="1"/>
</dbReference>
<dbReference type="InterPro" id="IPR000905">
    <property type="entry name" value="Gcp-like_dom"/>
</dbReference>
<evidence type="ECO:0000256" key="5">
    <source>
        <dbReference type="ARBA" id="ARBA00022723"/>
    </source>
</evidence>
<keyword evidence="5" id="KW-0479">Metal-binding</keyword>
<dbReference type="SUPFAM" id="SSF53067">
    <property type="entry name" value="Actin-like ATPase domain"/>
    <property type="match status" value="2"/>
</dbReference>
<sequence>RDDILLSNVVASQAIHEAYGGVVPELASRAHQQNIVPVVHEALKRAKVKKEALSAVAFTRGPGLIGSLLVGVSFAKGFARSLGIPMIEVNHLKAHVLAHFIKEEGEDKKLLPAFPFLCLLVSGGNSQIILVKGYDDMDVVGQTIDDAAGEAIDKCSKIMGLGYPGGPIIDCLARQGNPKAFTFSKPQVPELNYSFSGLKTSFLYSVREWVKNEPNFIEHHKADLAASLEAAVTDILMHKLSKAAKQYAIKEIAVAGGVSANTGLRNAFHEYAANYGWKIFIPKFGFTTDNAAMVAITGYFKYQKKDFCPMEFPAYSRTIL</sequence>
<dbReference type="Gene3D" id="3.30.420.40">
    <property type="match status" value="2"/>
</dbReference>
<comment type="caution">
    <text evidence="10">The sequence shown here is derived from an EMBL/GenBank/DDBJ whole genome shotgun (WGS) entry which is preliminary data.</text>
</comment>
<dbReference type="InterPro" id="IPR022450">
    <property type="entry name" value="TsaD"/>
</dbReference>
<dbReference type="EC" id="2.3.1.234" evidence="1"/>
<name>A0A5J4Q094_9ZZZZ</name>
<evidence type="ECO:0000256" key="6">
    <source>
        <dbReference type="ARBA" id="ARBA00023004"/>
    </source>
</evidence>
<evidence type="ECO:0000256" key="7">
    <source>
        <dbReference type="ARBA" id="ARBA00023315"/>
    </source>
</evidence>
<keyword evidence="4" id="KW-0819">tRNA processing</keyword>
<dbReference type="GO" id="GO:0046872">
    <property type="term" value="F:metal ion binding"/>
    <property type="evidence" value="ECO:0007669"/>
    <property type="project" value="UniProtKB-KW"/>
</dbReference>
<dbReference type="NCBIfam" id="TIGR00329">
    <property type="entry name" value="gcp_kae1"/>
    <property type="match status" value="1"/>
</dbReference>
<evidence type="ECO:0000256" key="4">
    <source>
        <dbReference type="ARBA" id="ARBA00022694"/>
    </source>
</evidence>
<accession>A0A5J4Q094</accession>
<dbReference type="Pfam" id="PF00814">
    <property type="entry name" value="TsaD"/>
    <property type="match status" value="1"/>
</dbReference>
<dbReference type="PRINTS" id="PR00789">
    <property type="entry name" value="OSIALOPTASE"/>
</dbReference>
<dbReference type="AlphaFoldDB" id="A0A5J4Q094"/>
<dbReference type="HAMAP" id="MF_01445">
    <property type="entry name" value="TsaD"/>
    <property type="match status" value="1"/>
</dbReference>
<dbReference type="FunFam" id="3.30.420.40:FF:000040">
    <property type="entry name" value="tRNA N6-adenosine threonylcarbamoyltransferase"/>
    <property type="match status" value="1"/>
</dbReference>
<feature type="domain" description="Gcp-like" evidence="9">
    <location>
        <begin position="5"/>
        <end position="295"/>
    </location>
</feature>
<keyword evidence="6" id="KW-0408">Iron</keyword>